<organism evidence="1 2">
    <name type="scientific">Acorus calamus</name>
    <name type="common">Sweet flag</name>
    <dbReference type="NCBI Taxonomy" id="4465"/>
    <lineage>
        <taxon>Eukaryota</taxon>
        <taxon>Viridiplantae</taxon>
        <taxon>Streptophyta</taxon>
        <taxon>Embryophyta</taxon>
        <taxon>Tracheophyta</taxon>
        <taxon>Spermatophyta</taxon>
        <taxon>Magnoliopsida</taxon>
        <taxon>Liliopsida</taxon>
        <taxon>Acoraceae</taxon>
        <taxon>Acorus</taxon>
    </lineage>
</organism>
<dbReference type="Proteomes" id="UP001180020">
    <property type="component" value="Unassembled WGS sequence"/>
</dbReference>
<sequence length="112" mass="11801">MGVKSVGYGVAHTGIGPDAAYGLAQCFDYLTKVQWTSASLNFGWVYLDGCFVRVENYTFYTDALGTKDRARCGNTTTGGPSSVATIKQAVADAVSAAGANVGHERNGRVVDR</sequence>
<reference evidence="1" key="2">
    <citation type="submission" date="2023-06" db="EMBL/GenBank/DDBJ databases">
        <authorList>
            <person name="Ma L."/>
            <person name="Liu K.-W."/>
            <person name="Li Z."/>
            <person name="Hsiao Y.-Y."/>
            <person name="Qi Y."/>
            <person name="Fu T."/>
            <person name="Tang G."/>
            <person name="Zhang D."/>
            <person name="Sun W.-H."/>
            <person name="Liu D.-K."/>
            <person name="Li Y."/>
            <person name="Chen G.-Z."/>
            <person name="Liu X.-D."/>
            <person name="Liao X.-Y."/>
            <person name="Jiang Y.-T."/>
            <person name="Yu X."/>
            <person name="Hao Y."/>
            <person name="Huang J."/>
            <person name="Zhao X.-W."/>
            <person name="Ke S."/>
            <person name="Chen Y.-Y."/>
            <person name="Wu W.-L."/>
            <person name="Hsu J.-L."/>
            <person name="Lin Y.-F."/>
            <person name="Huang M.-D."/>
            <person name="Li C.-Y."/>
            <person name="Huang L."/>
            <person name="Wang Z.-W."/>
            <person name="Zhao X."/>
            <person name="Zhong W.-Y."/>
            <person name="Peng D.-H."/>
            <person name="Ahmad S."/>
            <person name="Lan S."/>
            <person name="Zhang J.-S."/>
            <person name="Tsai W.-C."/>
            <person name="Van De Peer Y."/>
            <person name="Liu Z.-J."/>
        </authorList>
    </citation>
    <scope>NUCLEOTIDE SEQUENCE</scope>
    <source>
        <strain evidence="1">CP</strain>
        <tissue evidence="1">Leaves</tissue>
    </source>
</reference>
<dbReference type="AlphaFoldDB" id="A0AAV9DKJ2"/>
<name>A0AAV9DKJ2_ACOCL</name>
<accession>A0AAV9DKJ2</accession>
<comment type="caution">
    <text evidence="1">The sequence shown here is derived from an EMBL/GenBank/DDBJ whole genome shotgun (WGS) entry which is preliminary data.</text>
</comment>
<evidence type="ECO:0000313" key="2">
    <source>
        <dbReference type="Proteomes" id="UP001180020"/>
    </source>
</evidence>
<keyword evidence="1" id="KW-0808">Transferase</keyword>
<protein>
    <submittedName>
        <fullName evidence="1">Cysteine-rich receptor-like protein kinase 2</fullName>
    </submittedName>
</protein>
<keyword evidence="2" id="KW-1185">Reference proteome</keyword>
<reference evidence="1" key="1">
    <citation type="journal article" date="2023" name="Nat. Commun.">
        <title>Diploid and tetraploid genomes of Acorus and the evolution of monocots.</title>
        <authorList>
            <person name="Ma L."/>
            <person name="Liu K.W."/>
            <person name="Li Z."/>
            <person name="Hsiao Y.Y."/>
            <person name="Qi Y."/>
            <person name="Fu T."/>
            <person name="Tang G.D."/>
            <person name="Zhang D."/>
            <person name="Sun W.H."/>
            <person name="Liu D.K."/>
            <person name="Li Y."/>
            <person name="Chen G.Z."/>
            <person name="Liu X.D."/>
            <person name="Liao X.Y."/>
            <person name="Jiang Y.T."/>
            <person name="Yu X."/>
            <person name="Hao Y."/>
            <person name="Huang J."/>
            <person name="Zhao X.W."/>
            <person name="Ke S."/>
            <person name="Chen Y.Y."/>
            <person name="Wu W.L."/>
            <person name="Hsu J.L."/>
            <person name="Lin Y.F."/>
            <person name="Huang M.D."/>
            <person name="Li C.Y."/>
            <person name="Huang L."/>
            <person name="Wang Z.W."/>
            <person name="Zhao X."/>
            <person name="Zhong W.Y."/>
            <person name="Peng D.H."/>
            <person name="Ahmad S."/>
            <person name="Lan S."/>
            <person name="Zhang J.S."/>
            <person name="Tsai W.C."/>
            <person name="Van de Peer Y."/>
            <person name="Liu Z.J."/>
        </authorList>
    </citation>
    <scope>NUCLEOTIDE SEQUENCE</scope>
    <source>
        <strain evidence="1">CP</strain>
    </source>
</reference>
<dbReference type="GO" id="GO:0016301">
    <property type="term" value="F:kinase activity"/>
    <property type="evidence" value="ECO:0007669"/>
    <property type="project" value="UniProtKB-KW"/>
</dbReference>
<gene>
    <name evidence="1" type="primary">CRK2</name>
    <name evidence="1" type="ORF">QJS10_CPB12g00114</name>
</gene>
<dbReference type="EMBL" id="JAUJYO010000012">
    <property type="protein sequence ID" value="KAK1301484.1"/>
    <property type="molecule type" value="Genomic_DNA"/>
</dbReference>
<proteinExistence type="predicted"/>
<evidence type="ECO:0000313" key="1">
    <source>
        <dbReference type="EMBL" id="KAK1301484.1"/>
    </source>
</evidence>
<keyword evidence="1" id="KW-0418">Kinase</keyword>
<keyword evidence="1" id="KW-0675">Receptor</keyword>